<organism evidence="1 2">
    <name type="scientific">[Clostridium] symbiosum ATCC 14940</name>
    <dbReference type="NCBI Taxonomy" id="411472"/>
    <lineage>
        <taxon>Bacteria</taxon>
        <taxon>Bacillati</taxon>
        <taxon>Bacillota</taxon>
        <taxon>Clostridia</taxon>
        <taxon>Lachnospirales</taxon>
        <taxon>Lachnospiraceae</taxon>
        <taxon>Otoolea</taxon>
    </lineage>
</organism>
<proteinExistence type="predicted"/>
<sequence length="39" mass="4442">MMYSARCFRCFCKNPELCGELCAQVTVVMKKQAPKNLLS</sequence>
<dbReference type="Proteomes" id="UP000016491">
    <property type="component" value="Unassembled WGS sequence"/>
</dbReference>
<accession>A0ABC9U1J9</accession>
<name>A0ABC9U1J9_CLOSY</name>
<protein>
    <submittedName>
        <fullName evidence="1">Uncharacterized protein</fullName>
    </submittedName>
</protein>
<dbReference type="AlphaFoldDB" id="A0ABC9U1J9"/>
<evidence type="ECO:0000313" key="1">
    <source>
        <dbReference type="EMBL" id="ERI79335.1"/>
    </source>
</evidence>
<evidence type="ECO:0000313" key="2">
    <source>
        <dbReference type="Proteomes" id="UP000016491"/>
    </source>
</evidence>
<dbReference type="EMBL" id="AWSU01000077">
    <property type="protein sequence ID" value="ERI79335.1"/>
    <property type="molecule type" value="Genomic_DNA"/>
</dbReference>
<reference evidence="1 2" key="1">
    <citation type="submission" date="2013-07" db="EMBL/GenBank/DDBJ databases">
        <authorList>
            <person name="Weinstock G."/>
            <person name="Sodergren E."/>
            <person name="Wylie T."/>
            <person name="Fulton L."/>
            <person name="Fulton R."/>
            <person name="Fronick C."/>
            <person name="O'Laughlin M."/>
            <person name="Godfrey J."/>
            <person name="Miner T."/>
            <person name="Herter B."/>
            <person name="Appelbaum E."/>
            <person name="Cordes M."/>
            <person name="Lek S."/>
            <person name="Wollam A."/>
            <person name="Pepin K.H."/>
            <person name="Palsikar V.B."/>
            <person name="Mitreva M."/>
            <person name="Wilson R.K."/>
        </authorList>
    </citation>
    <scope>NUCLEOTIDE SEQUENCE [LARGE SCALE GENOMIC DNA]</scope>
    <source>
        <strain evidence="1 2">ATCC 14940</strain>
    </source>
</reference>
<gene>
    <name evidence="1" type="ORF">CLOSYM_00928</name>
</gene>
<comment type="caution">
    <text evidence="1">The sequence shown here is derived from an EMBL/GenBank/DDBJ whole genome shotgun (WGS) entry which is preliminary data.</text>
</comment>